<evidence type="ECO:0000256" key="1">
    <source>
        <dbReference type="SAM" id="Coils"/>
    </source>
</evidence>
<dbReference type="GeneID" id="54366119"/>
<reference evidence="4" key="1">
    <citation type="submission" date="2020-01" db="EMBL/GenBank/DDBJ databases">
        <authorList>
            <consortium name="DOE Joint Genome Institute"/>
            <person name="Haridas S."/>
            <person name="Albert R."/>
            <person name="Binder M."/>
            <person name="Bloem J."/>
            <person name="Labutti K."/>
            <person name="Salamov A."/>
            <person name="Andreopoulos B."/>
            <person name="Baker S.E."/>
            <person name="Barry K."/>
            <person name="Bills G."/>
            <person name="Bluhm B.H."/>
            <person name="Cannon C."/>
            <person name="Castanera R."/>
            <person name="Culley D.E."/>
            <person name="Daum C."/>
            <person name="Ezra D."/>
            <person name="Gonzalez J.B."/>
            <person name="Henrissat B."/>
            <person name="Kuo A."/>
            <person name="Liang C."/>
            <person name="Lipzen A."/>
            <person name="Lutzoni F."/>
            <person name="Magnuson J."/>
            <person name="Mondo S."/>
            <person name="Nolan M."/>
            <person name="Ohm R."/>
            <person name="Pangilinan J."/>
            <person name="Park H.-J."/>
            <person name="Ramirez L."/>
            <person name="Alfaro M."/>
            <person name="Sun H."/>
            <person name="Tritt A."/>
            <person name="Yoshinaga Y."/>
            <person name="Zwiers L.-H."/>
            <person name="Turgeon B.G."/>
            <person name="Goodwin S.B."/>
            <person name="Spatafora J.W."/>
            <person name="Crous P.W."/>
            <person name="Grigoriev I.V."/>
        </authorList>
    </citation>
    <scope>NUCLEOTIDE SEQUENCE</scope>
    <source>
        <strain evidence="4">CBS 342.82</strain>
    </source>
</reference>
<evidence type="ECO:0000313" key="3">
    <source>
        <dbReference type="Proteomes" id="UP000504637"/>
    </source>
</evidence>
<feature type="coiled-coil region" evidence="1">
    <location>
        <begin position="297"/>
        <end position="331"/>
    </location>
</feature>
<sequence length="1025" mass="116691">MAPKKSRTQREFEPPADQPTRQTRGTKRRQSDASNASIQSHTVQQELLASAPAKRRKQKQSAVEPVVEVDEGNNANSYPVITSDGDVHAISQKMDHAQSTQSSSKGVHFDEVESETEFTRTTASHITPHPRKTFSLKRRVTTSIGPVKSFAKHVEVKTSRQSLPPSLSQEDGAFDVEEMTLQYAPYEEVLQPRMERLARLESLADEYRLNQDTGDHAGAALIREQISRLMPEHHEAIDVDEYLEATARGDGLAVLASQEITYPRLQIEQRQEERALMTSSFSRSTSNRVESFPESERRKLQDAILSLSTEAEKAREEKKLLEQELIGLGLAADDLEDPQLALMSIRQTFAEIRESLEETLPGEVQESYSNADLVRILMANVTEFANRLRQQDKVIQDRTSIIEDLGRQINGLLDLLASAKTREEKLEFELHTLEERVHNLNKRFVDVDQANENKERENEDMQEQLQLLEEERDDLDSKLQLKIKESKSFYDENLEYAKNIVRLNDSLKDYQAEKSRLELFIISAEEESNGRQAKIEELSARINDINRDLETEKAELLRVTALYEAERNALEATEENLQEKAEEVSDLEGRVQKLEEQLDQHAADLAELRRVNVAERQQREDAEAELDTRSEEIQSLNDKLEAKGIEANQLRQKLFEIQQASKTQVETLEKEIEEREGKWRDDYAAEVARGDELIEQSKIHSQTITDLEERIIAVEAETAALLIERNNAIDVLQRDLVAQREIEARLRLELDEVLLSKNGLGRERDQLKEQLGENMQALQKTIVAHNNAIAVLEREAANTANLHNSETEDFRARIADLNSDVNQHKSEIDRLQIVVTGLERRIENEASETLLIQSKKDQAIEELKLGILGRDERILLIVEEAKEADRRHRALLEEREEDIAALQSRGQSNEQTITTLQMNFSAIKEKFADYVRRSQVRFANLQDATTAAKKVADDEGAEHENDSAQIMGEIESMADMGEISITTKTTTSESHSEAFRPAGRKMRVKKKRVQDSGFYEADGDEAVAS</sequence>
<protein>
    <submittedName>
        <fullName evidence="4">Uncharacterized protein</fullName>
    </submittedName>
</protein>
<evidence type="ECO:0000313" key="4">
    <source>
        <dbReference type="RefSeq" id="XP_033464697.1"/>
    </source>
</evidence>
<feature type="coiled-coil region" evidence="1">
    <location>
        <begin position="416"/>
        <end position="678"/>
    </location>
</feature>
<keyword evidence="3" id="KW-1185">Reference proteome</keyword>
<keyword evidence="1" id="KW-0175">Coiled coil</keyword>
<feature type="compositionally biased region" description="Basic residues" evidence="2">
    <location>
        <begin position="998"/>
        <end position="1008"/>
    </location>
</feature>
<proteinExistence type="predicted"/>
<dbReference type="Proteomes" id="UP000504637">
    <property type="component" value="Unplaced"/>
</dbReference>
<feature type="coiled-coil region" evidence="1">
    <location>
        <begin position="768"/>
        <end position="848"/>
    </location>
</feature>
<accession>A0A6J3MIB0</accession>
<dbReference type="RefSeq" id="XP_033464697.1">
    <property type="nucleotide sequence ID" value="XM_033608319.1"/>
</dbReference>
<dbReference type="AlphaFoldDB" id="A0A6J3MIB0"/>
<dbReference type="OrthoDB" id="3532430at2759"/>
<reference evidence="4" key="3">
    <citation type="submission" date="2025-08" db="UniProtKB">
        <authorList>
            <consortium name="RefSeq"/>
        </authorList>
    </citation>
    <scope>IDENTIFICATION</scope>
    <source>
        <strain evidence="4">CBS 342.82</strain>
    </source>
</reference>
<feature type="region of interest" description="Disordered" evidence="2">
    <location>
        <begin position="1"/>
        <end position="82"/>
    </location>
</feature>
<evidence type="ECO:0000256" key="2">
    <source>
        <dbReference type="SAM" id="MobiDB-lite"/>
    </source>
</evidence>
<feature type="region of interest" description="Disordered" evidence="2">
    <location>
        <begin position="982"/>
        <end position="1011"/>
    </location>
</feature>
<feature type="compositionally biased region" description="Polar residues" evidence="2">
    <location>
        <begin position="32"/>
        <end position="47"/>
    </location>
</feature>
<name>A0A6J3MIB0_9PEZI</name>
<organism evidence="4">
    <name type="scientific">Dissoconium aciculare CBS 342.82</name>
    <dbReference type="NCBI Taxonomy" id="1314786"/>
    <lineage>
        <taxon>Eukaryota</taxon>
        <taxon>Fungi</taxon>
        <taxon>Dikarya</taxon>
        <taxon>Ascomycota</taxon>
        <taxon>Pezizomycotina</taxon>
        <taxon>Dothideomycetes</taxon>
        <taxon>Dothideomycetidae</taxon>
        <taxon>Mycosphaerellales</taxon>
        <taxon>Dissoconiaceae</taxon>
        <taxon>Dissoconium</taxon>
    </lineage>
</organism>
<gene>
    <name evidence="4" type="ORF">K489DRAFT_427988</name>
</gene>
<reference evidence="4" key="2">
    <citation type="submission" date="2020-04" db="EMBL/GenBank/DDBJ databases">
        <authorList>
            <consortium name="NCBI Genome Project"/>
        </authorList>
    </citation>
    <scope>NUCLEOTIDE SEQUENCE</scope>
    <source>
        <strain evidence="4">CBS 342.82</strain>
    </source>
</reference>